<gene>
    <name evidence="1" type="ORF">HKX02_12330</name>
</gene>
<protein>
    <submittedName>
        <fullName evidence="1">Uncharacterized protein</fullName>
    </submittedName>
</protein>
<sequence length="67" mass="7463">MIPSLIRKQPFNGLTLELSQHLAQAGFQGEVDIGDSSRTVFPIVNSIYQATSNDWKFVKACGYVRAF</sequence>
<dbReference type="AlphaFoldDB" id="A0A849KKX8"/>
<evidence type="ECO:0000313" key="2">
    <source>
        <dbReference type="Proteomes" id="UP000574931"/>
    </source>
</evidence>
<comment type="caution">
    <text evidence="1">The sequence shown here is derived from an EMBL/GenBank/DDBJ whole genome shotgun (WGS) entry which is preliminary data.</text>
</comment>
<accession>A0A849KKX8</accession>
<proteinExistence type="predicted"/>
<dbReference type="RefSeq" id="WP_121539367.1">
    <property type="nucleotide sequence ID" value="NZ_JABFCY010000007.1"/>
</dbReference>
<dbReference type="EMBL" id="JABFCY010000007">
    <property type="protein sequence ID" value="NNU61033.1"/>
    <property type="molecule type" value="Genomic_DNA"/>
</dbReference>
<dbReference type="Proteomes" id="UP000574931">
    <property type="component" value="Unassembled WGS sequence"/>
</dbReference>
<organism evidence="1 2">
    <name type="scientific">Ochrobactrum soli</name>
    <dbReference type="NCBI Taxonomy" id="2448455"/>
    <lineage>
        <taxon>Bacteria</taxon>
        <taxon>Pseudomonadati</taxon>
        <taxon>Pseudomonadota</taxon>
        <taxon>Alphaproteobacteria</taxon>
        <taxon>Hyphomicrobiales</taxon>
        <taxon>Brucellaceae</taxon>
        <taxon>Brucella/Ochrobactrum group</taxon>
        <taxon>Ochrobactrum</taxon>
    </lineage>
</organism>
<name>A0A849KKX8_9HYPH</name>
<evidence type="ECO:0000313" key="1">
    <source>
        <dbReference type="EMBL" id="NNU61033.1"/>
    </source>
</evidence>
<keyword evidence="2" id="KW-1185">Reference proteome</keyword>
<reference evidence="1 2" key="1">
    <citation type="submission" date="2020-05" db="EMBL/GenBank/DDBJ databases">
        <title>Draft Genome Sequence of Ochrobactrum soli Isolated from Stable Fly Gut.</title>
        <authorList>
            <person name="Pileggi M.T."/>
            <person name="Vazhakkala L.J."/>
            <person name="Wong C.N."/>
        </authorList>
    </citation>
    <scope>NUCLEOTIDE SEQUENCE [LARGE SCALE GENOMIC DNA]</scope>
    <source>
        <strain evidence="1 2">MTP-C0764</strain>
    </source>
</reference>